<accession>A0A915ZQK7</accession>
<proteinExistence type="predicted"/>
<name>A0A915ZQK7_9GLOM</name>
<feature type="region of interest" description="Disordered" evidence="1">
    <location>
        <begin position="1"/>
        <end position="44"/>
    </location>
</feature>
<reference evidence="2" key="1">
    <citation type="submission" date="2020-05" db="EMBL/GenBank/DDBJ databases">
        <authorList>
            <person name="Rincon C."/>
            <person name="Sanders R I."/>
            <person name="Robbins C."/>
            <person name="Chaturvedi A."/>
        </authorList>
    </citation>
    <scope>NUCLEOTIDE SEQUENCE</scope>
    <source>
        <strain evidence="2">CHB12</strain>
    </source>
</reference>
<feature type="compositionally biased region" description="Low complexity" evidence="1">
    <location>
        <begin position="1"/>
        <end position="25"/>
    </location>
</feature>
<dbReference type="OrthoDB" id="2425150at2759"/>
<organism evidence="2 3">
    <name type="scientific">Rhizophagus irregularis</name>
    <dbReference type="NCBI Taxonomy" id="588596"/>
    <lineage>
        <taxon>Eukaryota</taxon>
        <taxon>Fungi</taxon>
        <taxon>Fungi incertae sedis</taxon>
        <taxon>Mucoromycota</taxon>
        <taxon>Glomeromycotina</taxon>
        <taxon>Glomeromycetes</taxon>
        <taxon>Glomerales</taxon>
        <taxon>Glomeraceae</taxon>
        <taxon>Rhizophagus</taxon>
    </lineage>
</organism>
<dbReference type="AlphaFoldDB" id="A0A915ZQK7"/>
<dbReference type="Proteomes" id="UP000684084">
    <property type="component" value="Unassembled WGS sequence"/>
</dbReference>
<evidence type="ECO:0000313" key="2">
    <source>
        <dbReference type="EMBL" id="CAB5387201.1"/>
    </source>
</evidence>
<dbReference type="EMBL" id="CAGKOT010000057">
    <property type="protein sequence ID" value="CAB5387201.1"/>
    <property type="molecule type" value="Genomic_DNA"/>
</dbReference>
<protein>
    <submittedName>
        <fullName evidence="2">Uncharacterized protein</fullName>
    </submittedName>
</protein>
<evidence type="ECO:0000313" key="3">
    <source>
        <dbReference type="Proteomes" id="UP000684084"/>
    </source>
</evidence>
<sequence>MSQVNQQNQPNRPRAAQVQAAQAQANLPTQHQTIAPAVRPGGPSHNIYRMQAASRQPNTSRRIRRRRYCDARASLMVFSGELRSIKNKSEKSHFIHYGISFFNIVHFINV</sequence>
<evidence type="ECO:0000256" key="1">
    <source>
        <dbReference type="SAM" id="MobiDB-lite"/>
    </source>
</evidence>
<comment type="caution">
    <text evidence="2">The sequence shown here is derived from an EMBL/GenBank/DDBJ whole genome shotgun (WGS) entry which is preliminary data.</text>
</comment>
<gene>
    <name evidence="2" type="ORF">CHRIB12_LOCUS20034</name>
</gene>